<dbReference type="HOGENOM" id="CLU_2256552_0_0_1"/>
<dbReference type="AlphaFoldDB" id="A0A0C2YY90"/>
<feature type="domain" description="Fungal-type protein kinase" evidence="1">
    <location>
        <begin position="1"/>
        <end position="99"/>
    </location>
</feature>
<dbReference type="OrthoDB" id="5569250at2759"/>
<dbReference type="InterPro" id="IPR040976">
    <property type="entry name" value="Pkinase_fungal"/>
</dbReference>
<reference evidence="2 3" key="1">
    <citation type="submission" date="2014-04" db="EMBL/GenBank/DDBJ databases">
        <authorList>
            <consortium name="DOE Joint Genome Institute"/>
            <person name="Kuo A."/>
            <person name="Kohler A."/>
            <person name="Nagy L.G."/>
            <person name="Floudas D."/>
            <person name="Copeland A."/>
            <person name="Barry K.W."/>
            <person name="Cichocki N."/>
            <person name="Veneault-Fourrey C."/>
            <person name="LaButti K."/>
            <person name="Lindquist E.A."/>
            <person name="Lipzen A."/>
            <person name="Lundell T."/>
            <person name="Morin E."/>
            <person name="Murat C."/>
            <person name="Sun H."/>
            <person name="Tunlid A."/>
            <person name="Henrissat B."/>
            <person name="Grigoriev I.V."/>
            <person name="Hibbett D.S."/>
            <person name="Martin F."/>
            <person name="Nordberg H.P."/>
            <person name="Cantor M.N."/>
            <person name="Hua S.X."/>
        </authorList>
    </citation>
    <scope>NUCLEOTIDE SEQUENCE [LARGE SCALE GENOMIC DNA]</scope>
    <source>
        <strain evidence="2 3">Foug A</strain>
    </source>
</reference>
<dbReference type="Gene3D" id="1.10.510.10">
    <property type="entry name" value="Transferase(Phosphotransferase) domain 1"/>
    <property type="match status" value="1"/>
</dbReference>
<accession>A0A0C2YY90</accession>
<reference evidence="3" key="2">
    <citation type="submission" date="2015-01" db="EMBL/GenBank/DDBJ databases">
        <title>Evolutionary Origins and Diversification of the Mycorrhizal Mutualists.</title>
        <authorList>
            <consortium name="DOE Joint Genome Institute"/>
            <consortium name="Mycorrhizal Genomics Consortium"/>
            <person name="Kohler A."/>
            <person name="Kuo A."/>
            <person name="Nagy L.G."/>
            <person name="Floudas D."/>
            <person name="Copeland A."/>
            <person name="Barry K.W."/>
            <person name="Cichocki N."/>
            <person name="Veneault-Fourrey C."/>
            <person name="LaButti K."/>
            <person name="Lindquist E.A."/>
            <person name="Lipzen A."/>
            <person name="Lundell T."/>
            <person name="Morin E."/>
            <person name="Murat C."/>
            <person name="Riley R."/>
            <person name="Ohm R."/>
            <person name="Sun H."/>
            <person name="Tunlid A."/>
            <person name="Henrissat B."/>
            <person name="Grigoriev I.V."/>
            <person name="Hibbett D.S."/>
            <person name="Martin F."/>
        </authorList>
    </citation>
    <scope>NUCLEOTIDE SEQUENCE [LARGE SCALE GENOMIC DNA]</scope>
    <source>
        <strain evidence="3">Foug A</strain>
    </source>
</reference>
<protein>
    <recommendedName>
        <fullName evidence="1">Fungal-type protein kinase domain-containing protein</fullName>
    </recommendedName>
</protein>
<evidence type="ECO:0000313" key="3">
    <source>
        <dbReference type="Proteomes" id="UP000053989"/>
    </source>
</evidence>
<organism evidence="2 3">
    <name type="scientific">Scleroderma citrinum Foug A</name>
    <dbReference type="NCBI Taxonomy" id="1036808"/>
    <lineage>
        <taxon>Eukaryota</taxon>
        <taxon>Fungi</taxon>
        <taxon>Dikarya</taxon>
        <taxon>Basidiomycota</taxon>
        <taxon>Agaricomycotina</taxon>
        <taxon>Agaricomycetes</taxon>
        <taxon>Agaricomycetidae</taxon>
        <taxon>Boletales</taxon>
        <taxon>Sclerodermatineae</taxon>
        <taxon>Sclerodermataceae</taxon>
        <taxon>Scleroderma</taxon>
    </lineage>
</organism>
<proteinExistence type="predicted"/>
<sequence>GWVHRDISSGNLYWFEGNNGEVRGILADLEYAKCFRPEGSLTVGQGTAFFMAVEIQKEIHLYIPQRSLEGLWLDLLAGNTSKSNSHFVVHNFEHDMESISFGHF</sequence>
<dbReference type="InParanoid" id="A0A0C2YY90"/>
<dbReference type="STRING" id="1036808.A0A0C2YY90"/>
<dbReference type="Pfam" id="PF17667">
    <property type="entry name" value="Pkinase_fungal"/>
    <property type="match status" value="1"/>
</dbReference>
<dbReference type="InterPro" id="IPR011009">
    <property type="entry name" value="Kinase-like_dom_sf"/>
</dbReference>
<keyword evidence="3" id="KW-1185">Reference proteome</keyword>
<feature type="non-terminal residue" evidence="2">
    <location>
        <position position="1"/>
    </location>
</feature>
<name>A0A0C2YY90_9AGAM</name>
<evidence type="ECO:0000259" key="1">
    <source>
        <dbReference type="Pfam" id="PF17667"/>
    </source>
</evidence>
<gene>
    <name evidence="2" type="ORF">SCLCIDRAFT_136583</name>
</gene>
<dbReference type="SUPFAM" id="SSF56112">
    <property type="entry name" value="Protein kinase-like (PK-like)"/>
    <property type="match status" value="1"/>
</dbReference>
<evidence type="ECO:0000313" key="2">
    <source>
        <dbReference type="EMBL" id="KIM54568.1"/>
    </source>
</evidence>
<dbReference type="Proteomes" id="UP000053989">
    <property type="component" value="Unassembled WGS sequence"/>
</dbReference>
<dbReference type="EMBL" id="KN822152">
    <property type="protein sequence ID" value="KIM54568.1"/>
    <property type="molecule type" value="Genomic_DNA"/>
</dbReference>